<dbReference type="AlphaFoldDB" id="A0A1J1J881"/>
<keyword evidence="2" id="KW-1185">Reference proteome</keyword>
<evidence type="ECO:0000313" key="2">
    <source>
        <dbReference type="Proteomes" id="UP000183832"/>
    </source>
</evidence>
<protein>
    <submittedName>
        <fullName evidence="1">CLUMA_CG020643, isoform A</fullName>
    </submittedName>
</protein>
<organism evidence="1 2">
    <name type="scientific">Clunio marinus</name>
    <dbReference type="NCBI Taxonomy" id="568069"/>
    <lineage>
        <taxon>Eukaryota</taxon>
        <taxon>Metazoa</taxon>
        <taxon>Ecdysozoa</taxon>
        <taxon>Arthropoda</taxon>
        <taxon>Hexapoda</taxon>
        <taxon>Insecta</taxon>
        <taxon>Pterygota</taxon>
        <taxon>Neoptera</taxon>
        <taxon>Endopterygota</taxon>
        <taxon>Diptera</taxon>
        <taxon>Nematocera</taxon>
        <taxon>Chironomoidea</taxon>
        <taxon>Chironomidae</taxon>
        <taxon>Clunio</taxon>
    </lineage>
</organism>
<evidence type="ECO:0000313" key="1">
    <source>
        <dbReference type="EMBL" id="CRL07686.1"/>
    </source>
</evidence>
<proteinExistence type="predicted"/>
<reference evidence="1 2" key="1">
    <citation type="submission" date="2015-04" db="EMBL/GenBank/DDBJ databases">
        <authorList>
            <person name="Syromyatnikov M.Y."/>
            <person name="Popov V.N."/>
        </authorList>
    </citation>
    <scope>NUCLEOTIDE SEQUENCE [LARGE SCALE GENOMIC DNA]</scope>
</reference>
<dbReference type="EMBL" id="CVRI01000073">
    <property type="protein sequence ID" value="CRL07686.1"/>
    <property type="molecule type" value="Genomic_DNA"/>
</dbReference>
<sequence length="98" mass="11418">MNILQGNFIARFKLNIARLRLTKNIQDKEINKSEGKEIETSEQNKKKRCLYQQKFYYPIKNMTMPLAAVECEEEKRNIANLLHHMTFAGKALALFGSL</sequence>
<gene>
    <name evidence="1" type="ORF">CLUMA_CG020643</name>
</gene>
<name>A0A1J1J881_9DIPT</name>
<dbReference type="Proteomes" id="UP000183832">
    <property type="component" value="Unassembled WGS sequence"/>
</dbReference>
<accession>A0A1J1J881</accession>